<dbReference type="SUPFAM" id="SSF51445">
    <property type="entry name" value="(Trans)glycosidases"/>
    <property type="match status" value="1"/>
</dbReference>
<dbReference type="InterPro" id="IPR000933">
    <property type="entry name" value="Glyco_hydro_29"/>
</dbReference>
<evidence type="ECO:0000259" key="7">
    <source>
        <dbReference type="Pfam" id="PF01120"/>
    </source>
</evidence>
<comment type="function">
    <text evidence="1">Alpha-L-fucosidase is responsible for hydrolyzing the alpha-1,6-linked fucose joined to the reducing-end N-acetylglucosamine of the carbohydrate moieties of glycoproteins.</text>
</comment>
<dbReference type="PANTHER" id="PTHR10030:SF37">
    <property type="entry name" value="ALPHA-L-FUCOSIDASE-RELATED"/>
    <property type="match status" value="1"/>
</dbReference>
<sequence length="485" mass="55522">MNSMALNPTLTRIVPPMSVVFLLLLLLTCLSGIAQPTDSIPLRHGAHRIGNRTDSDMAHWRDYGLGQFIHWGLYAIPGGFWHGQPVNGAAEWIRSSKKVDPKEYDALISQFNPVKYDPVAWALMAKNMGTKYVTFTTKHHDGFCLWPSKYSDFTIMQSPWKKDIIKPFVEAYNKQGIDVYLYFSIMDWHNPDWRYELKTKSDSVAFDRFKEFTKNQLTELLTLYPTTKGLWFDGTWDKSWKASGAFSDELEQYLKKLRPGLVIGSRLRADEKGNRHLDANGRLMGDYHQVWERKIPETIAEVKGYDWECVMTVPENQWGYNARWSGHVKSSSEIIEMLANCVSKGGNFVLNFGPKGDGSFREEEIRLAKEIGNWMAVNGEAIYAAGQSDFRKEDWGYYTKSKTSGKTYMVVFNTPVTNMLKVNIPKNQKIASQKLLGSKQVLPLEHIEGRMHYIRLPGGVRQQPAVIELQLISDDQKKELDVPKT</sequence>
<feature type="domain" description="Glycoside hydrolase family 29 N-terminal" evidence="7">
    <location>
        <begin position="56"/>
        <end position="380"/>
    </location>
</feature>
<reference evidence="8 9" key="1">
    <citation type="journal article" date="2012" name="J. Bacteriol.">
        <title>Genome Sequence of Fibrella aestuarina BUZ 2T, a Filamentous Marine Bacterium.</title>
        <authorList>
            <person name="Filippini M."/>
            <person name="Qi W."/>
            <person name="Blom J."/>
            <person name="Goesmann A."/>
            <person name="Smits T.H."/>
            <person name="Bagheri H.C."/>
        </authorList>
    </citation>
    <scope>NUCLEOTIDE SEQUENCE [LARGE SCALE GENOMIC DNA]</scope>
    <source>
        <strain evidence="9">BUZ 2T</strain>
    </source>
</reference>
<keyword evidence="6 8" id="KW-0326">Glycosidase</keyword>
<dbReference type="PATRIC" id="fig|1166018.3.peg.1028"/>
<gene>
    <name evidence="8" type="ORF">FAES_4078</name>
</gene>
<keyword evidence="9" id="KW-1185">Reference proteome</keyword>
<dbReference type="InterPro" id="IPR016286">
    <property type="entry name" value="FUC_metazoa-typ"/>
</dbReference>
<dbReference type="InterPro" id="IPR013780">
    <property type="entry name" value="Glyco_hydro_b"/>
</dbReference>
<accession>I0KD75</accession>
<dbReference type="AlphaFoldDB" id="I0KD75"/>
<protein>
    <recommendedName>
        <fullName evidence="3">alpha-L-fucosidase</fullName>
        <ecNumber evidence="3">3.2.1.51</ecNumber>
    </recommendedName>
</protein>
<comment type="similarity">
    <text evidence="2">Belongs to the glycosyl hydrolase 29 family.</text>
</comment>
<dbReference type="SMART" id="SM00812">
    <property type="entry name" value="Alpha_L_fucos"/>
    <property type="match status" value="1"/>
</dbReference>
<dbReference type="EC" id="3.2.1.51" evidence="3"/>
<evidence type="ECO:0000313" key="8">
    <source>
        <dbReference type="EMBL" id="CCH02078.1"/>
    </source>
</evidence>
<dbReference type="Proteomes" id="UP000011058">
    <property type="component" value="Chromosome"/>
</dbReference>
<dbReference type="OrthoDB" id="107551at2"/>
<dbReference type="PIRSF" id="PIRSF001092">
    <property type="entry name" value="Alpha-L-fucosidase"/>
    <property type="match status" value="1"/>
</dbReference>
<evidence type="ECO:0000313" key="9">
    <source>
        <dbReference type="Proteomes" id="UP000011058"/>
    </source>
</evidence>
<dbReference type="KEGG" id="fae:FAES_4078"/>
<dbReference type="RefSeq" id="WP_015333177.1">
    <property type="nucleotide sequence ID" value="NC_020054.1"/>
</dbReference>
<evidence type="ECO:0000256" key="3">
    <source>
        <dbReference type="ARBA" id="ARBA00012662"/>
    </source>
</evidence>
<keyword evidence="4" id="KW-0732">Signal</keyword>
<dbReference type="GO" id="GO:0006004">
    <property type="term" value="P:fucose metabolic process"/>
    <property type="evidence" value="ECO:0007669"/>
    <property type="project" value="InterPro"/>
</dbReference>
<organism evidence="8 9">
    <name type="scientific">Fibrella aestuarina BUZ 2</name>
    <dbReference type="NCBI Taxonomy" id="1166018"/>
    <lineage>
        <taxon>Bacteria</taxon>
        <taxon>Pseudomonadati</taxon>
        <taxon>Bacteroidota</taxon>
        <taxon>Cytophagia</taxon>
        <taxon>Cytophagales</taxon>
        <taxon>Spirosomataceae</taxon>
        <taxon>Fibrella</taxon>
    </lineage>
</organism>
<dbReference type="GO" id="GO:0016139">
    <property type="term" value="P:glycoside catabolic process"/>
    <property type="evidence" value="ECO:0007669"/>
    <property type="project" value="TreeGrafter"/>
</dbReference>
<evidence type="ECO:0000256" key="1">
    <source>
        <dbReference type="ARBA" id="ARBA00004071"/>
    </source>
</evidence>
<evidence type="ECO:0000256" key="6">
    <source>
        <dbReference type="ARBA" id="ARBA00023295"/>
    </source>
</evidence>
<dbReference type="eggNOG" id="COG3669">
    <property type="taxonomic scope" value="Bacteria"/>
</dbReference>
<dbReference type="InterPro" id="IPR057739">
    <property type="entry name" value="Glyco_hydro_29_N"/>
</dbReference>
<dbReference type="GO" id="GO:0004560">
    <property type="term" value="F:alpha-L-fucosidase activity"/>
    <property type="evidence" value="ECO:0007669"/>
    <property type="project" value="UniProtKB-EC"/>
</dbReference>
<proteinExistence type="inferred from homology"/>
<name>I0KD75_9BACT</name>
<keyword evidence="5 8" id="KW-0378">Hydrolase</keyword>
<dbReference type="InterPro" id="IPR017853">
    <property type="entry name" value="GH"/>
</dbReference>
<dbReference type="Gene3D" id="2.60.40.1180">
    <property type="entry name" value="Golgi alpha-mannosidase II"/>
    <property type="match status" value="1"/>
</dbReference>
<dbReference type="Pfam" id="PF01120">
    <property type="entry name" value="Alpha_L_fucos"/>
    <property type="match status" value="1"/>
</dbReference>
<evidence type="ECO:0000256" key="2">
    <source>
        <dbReference type="ARBA" id="ARBA00007951"/>
    </source>
</evidence>
<dbReference type="PRINTS" id="PR00741">
    <property type="entry name" value="GLHYDRLASE29"/>
</dbReference>
<dbReference type="Gene3D" id="3.20.20.80">
    <property type="entry name" value="Glycosidases"/>
    <property type="match status" value="1"/>
</dbReference>
<evidence type="ECO:0000256" key="5">
    <source>
        <dbReference type="ARBA" id="ARBA00022801"/>
    </source>
</evidence>
<dbReference type="PANTHER" id="PTHR10030">
    <property type="entry name" value="ALPHA-L-FUCOSIDASE"/>
    <property type="match status" value="1"/>
</dbReference>
<dbReference type="STRING" id="1166018.FAES_4078"/>
<dbReference type="EMBL" id="HE796683">
    <property type="protein sequence ID" value="CCH02078.1"/>
    <property type="molecule type" value="Genomic_DNA"/>
</dbReference>
<dbReference type="HOGENOM" id="CLU_002934_0_1_10"/>
<evidence type="ECO:0000256" key="4">
    <source>
        <dbReference type="ARBA" id="ARBA00022729"/>
    </source>
</evidence>
<dbReference type="GO" id="GO:0005764">
    <property type="term" value="C:lysosome"/>
    <property type="evidence" value="ECO:0007669"/>
    <property type="project" value="TreeGrafter"/>
</dbReference>